<reference evidence="2" key="1">
    <citation type="journal article" date="2021" name="Nat. Commun.">
        <title>Genetic determinants of endophytism in the Arabidopsis root mycobiome.</title>
        <authorList>
            <person name="Mesny F."/>
            <person name="Miyauchi S."/>
            <person name="Thiergart T."/>
            <person name="Pickel B."/>
            <person name="Atanasova L."/>
            <person name="Karlsson M."/>
            <person name="Huettel B."/>
            <person name="Barry K.W."/>
            <person name="Haridas S."/>
            <person name="Chen C."/>
            <person name="Bauer D."/>
            <person name="Andreopoulos W."/>
            <person name="Pangilinan J."/>
            <person name="LaButti K."/>
            <person name="Riley R."/>
            <person name="Lipzen A."/>
            <person name="Clum A."/>
            <person name="Drula E."/>
            <person name="Henrissat B."/>
            <person name="Kohler A."/>
            <person name="Grigoriev I.V."/>
            <person name="Martin F.M."/>
            <person name="Hacquard S."/>
        </authorList>
    </citation>
    <scope>NUCLEOTIDE SEQUENCE</scope>
    <source>
        <strain evidence="2">FSSC 5 MPI-SDFR-AT-0091</strain>
    </source>
</reference>
<dbReference type="Gene3D" id="3.90.180.10">
    <property type="entry name" value="Medium-chain alcohol dehydrogenases, catalytic domain"/>
    <property type="match status" value="1"/>
</dbReference>
<dbReference type="AlphaFoldDB" id="A0A9P9K8S5"/>
<evidence type="ECO:0000259" key="1">
    <source>
        <dbReference type="SMART" id="SM00829"/>
    </source>
</evidence>
<protein>
    <recommendedName>
        <fullName evidence="1">Enoyl reductase (ER) domain-containing protein</fullName>
    </recommendedName>
</protein>
<evidence type="ECO:0000313" key="3">
    <source>
        <dbReference type="Proteomes" id="UP000736672"/>
    </source>
</evidence>
<dbReference type="Proteomes" id="UP000736672">
    <property type="component" value="Unassembled WGS sequence"/>
</dbReference>
<dbReference type="SMART" id="SM00829">
    <property type="entry name" value="PKS_ER"/>
    <property type="match status" value="1"/>
</dbReference>
<dbReference type="SUPFAM" id="SSF50129">
    <property type="entry name" value="GroES-like"/>
    <property type="match status" value="1"/>
</dbReference>
<dbReference type="EMBL" id="JAGTJS010000014">
    <property type="protein sequence ID" value="KAH7248381.1"/>
    <property type="molecule type" value="Genomic_DNA"/>
</dbReference>
<dbReference type="InterPro" id="IPR013154">
    <property type="entry name" value="ADH-like_N"/>
</dbReference>
<feature type="domain" description="Enoyl reductase (ER)" evidence="1">
    <location>
        <begin position="58"/>
        <end position="376"/>
    </location>
</feature>
<name>A0A9P9K8S5_FUSSL</name>
<dbReference type="InterPro" id="IPR036291">
    <property type="entry name" value="NAD(P)-bd_dom_sf"/>
</dbReference>
<dbReference type="PANTHER" id="PTHR44013:SF5">
    <property type="entry name" value="OXIDOREDUCTASE, PUTATIVE (AFU_ORTHOLOGUE AFUA_5G01290)-RELATED"/>
    <property type="match status" value="1"/>
</dbReference>
<organism evidence="2 3">
    <name type="scientific">Fusarium solani</name>
    <name type="common">Filamentous fungus</name>
    <dbReference type="NCBI Taxonomy" id="169388"/>
    <lineage>
        <taxon>Eukaryota</taxon>
        <taxon>Fungi</taxon>
        <taxon>Dikarya</taxon>
        <taxon>Ascomycota</taxon>
        <taxon>Pezizomycotina</taxon>
        <taxon>Sordariomycetes</taxon>
        <taxon>Hypocreomycetidae</taxon>
        <taxon>Hypocreales</taxon>
        <taxon>Nectriaceae</taxon>
        <taxon>Fusarium</taxon>
        <taxon>Fusarium solani species complex</taxon>
    </lineage>
</organism>
<dbReference type="PANTHER" id="PTHR44013">
    <property type="entry name" value="ZINC-TYPE ALCOHOL DEHYDROGENASE-LIKE PROTEIN C16A3.02C"/>
    <property type="match status" value="1"/>
</dbReference>
<dbReference type="Pfam" id="PF08240">
    <property type="entry name" value="ADH_N"/>
    <property type="match status" value="1"/>
</dbReference>
<evidence type="ECO:0000313" key="2">
    <source>
        <dbReference type="EMBL" id="KAH7248381.1"/>
    </source>
</evidence>
<accession>A0A9P9K8S5</accession>
<dbReference type="InterPro" id="IPR020843">
    <property type="entry name" value="ER"/>
</dbReference>
<dbReference type="Gene3D" id="3.40.50.720">
    <property type="entry name" value="NAD(P)-binding Rossmann-like Domain"/>
    <property type="match status" value="1"/>
</dbReference>
<keyword evidence="3" id="KW-1185">Reference proteome</keyword>
<dbReference type="InterPro" id="IPR011032">
    <property type="entry name" value="GroES-like_sf"/>
</dbReference>
<comment type="caution">
    <text evidence="2">The sequence shown here is derived from an EMBL/GenBank/DDBJ whole genome shotgun (WGS) entry which is preliminary data.</text>
</comment>
<dbReference type="CDD" id="cd05289">
    <property type="entry name" value="MDR_like_2"/>
    <property type="match status" value="1"/>
</dbReference>
<proteinExistence type="predicted"/>
<sequence>MSRVISRSCAQSARTLSRLHSINRFITQPSPTYIRLCAQTMASVNLPATMKAVLQPDKHSHKLILSEQPVPVPTHPEDVLVKVHATAPVKGELDWAIWASELIGDDKIPILGQDLAGTVVSAPADSSFKSGDQVYARIEANRPGAAAEYVLARVSELAIKPKNLNWAETAATPISALTAYQSLFTQGTLDPAALSGDEAAREKNAKLRVLVTAGAGGVGSWALQLARAAGAAAVATAVNSKNLDFARGLGATELMDYTKQSIGEWVAEDPTSREVDLVFDCIGGPSLAQSWYAVRDGGTLVSVCGEPEKNRPEDVKKDVRNLFFVITPLGKDLDVISRMLEAGKLKPNIDSVVAFDQFAEAWDKVESGRARGKVVVMISEE</sequence>
<dbReference type="GO" id="GO:0016491">
    <property type="term" value="F:oxidoreductase activity"/>
    <property type="evidence" value="ECO:0007669"/>
    <property type="project" value="InterPro"/>
</dbReference>
<gene>
    <name evidence="2" type="ORF">B0J15DRAFT_498399</name>
</gene>
<dbReference type="InterPro" id="IPR052733">
    <property type="entry name" value="Chloroplast_QOR"/>
</dbReference>
<dbReference type="SUPFAM" id="SSF51735">
    <property type="entry name" value="NAD(P)-binding Rossmann-fold domains"/>
    <property type="match status" value="1"/>
</dbReference>
<dbReference type="Pfam" id="PF13602">
    <property type="entry name" value="ADH_zinc_N_2"/>
    <property type="match status" value="1"/>
</dbReference>
<dbReference type="OrthoDB" id="3509362at2759"/>